<dbReference type="PANTHER" id="PTHR37781">
    <property type="entry name" value="TFIIH COMPLEX SUBUNIT"/>
    <property type="match status" value="1"/>
</dbReference>
<accession>A0ABX8IAI9</accession>
<gene>
    <name evidence="2" type="ORF">CA3LBN_004647</name>
</gene>
<evidence type="ECO:0008006" key="4">
    <source>
        <dbReference type="Google" id="ProtNLM"/>
    </source>
</evidence>
<name>A0ABX8IAI9_9ASCO</name>
<protein>
    <recommendedName>
        <fullName evidence="4">KAP NTPase domain-containing protein</fullName>
    </recommendedName>
</protein>
<dbReference type="InterPro" id="IPR031349">
    <property type="entry name" value="Tfb6"/>
</dbReference>
<reference evidence="2 3" key="1">
    <citation type="submission" date="2021-06" db="EMBL/GenBank/DDBJ databases">
        <title>Candida outbreak in Lebanon.</title>
        <authorList>
            <person name="Finianos M."/>
        </authorList>
    </citation>
    <scope>NUCLEOTIDE SEQUENCE [LARGE SCALE GENOMIC DNA]</scope>
    <source>
        <strain evidence="2">CA3LBN</strain>
    </source>
</reference>
<feature type="compositionally biased region" description="Acidic residues" evidence="1">
    <location>
        <begin position="35"/>
        <end position="44"/>
    </location>
</feature>
<organism evidence="2 3">
    <name type="scientific">Candidozyma haemuli</name>
    <dbReference type="NCBI Taxonomy" id="45357"/>
    <lineage>
        <taxon>Eukaryota</taxon>
        <taxon>Fungi</taxon>
        <taxon>Dikarya</taxon>
        <taxon>Ascomycota</taxon>
        <taxon>Saccharomycotina</taxon>
        <taxon>Pichiomycetes</taxon>
        <taxon>Metschnikowiaceae</taxon>
        <taxon>Candidozyma</taxon>
    </lineage>
</organism>
<dbReference type="Proteomes" id="UP000825434">
    <property type="component" value="Chromosome 7"/>
</dbReference>
<keyword evidence="3" id="KW-1185">Reference proteome</keyword>
<proteinExistence type="predicted"/>
<dbReference type="Pfam" id="PF17110">
    <property type="entry name" value="TFB6"/>
    <property type="match status" value="1"/>
</dbReference>
<evidence type="ECO:0000256" key="1">
    <source>
        <dbReference type="SAM" id="MobiDB-lite"/>
    </source>
</evidence>
<feature type="region of interest" description="Disordered" evidence="1">
    <location>
        <begin position="1"/>
        <end position="63"/>
    </location>
</feature>
<evidence type="ECO:0000313" key="3">
    <source>
        <dbReference type="Proteomes" id="UP000825434"/>
    </source>
</evidence>
<dbReference type="EMBL" id="CP076667">
    <property type="protein sequence ID" value="QWU90286.1"/>
    <property type="molecule type" value="Genomic_DNA"/>
</dbReference>
<sequence>MSAPPTPLHPAPDQEVNELPQAQLAADNLDLNPGLEDDLSDDDVSMAPPDSGENEKSEEPSVEIASWTVPFESAYDAEMSKLSKDAHPSVNSAQQSKLVAYLDHELLQVQRKFVKNQAETRKEYTLQQLLTDLAQIVDVLWVSVSPEHAFFGQEEYFIKIMGDLEDWVDWYDLSAIGTDRKTEVFLFGLFSFFQKMDVRISLLIDGLSETNPHSKFDRTQLVRLFPIANRLRLIIVSKLRPLRDELARQRDSKNTHADNLLNLVDVEMWPFGSGEPKKDIADDLPENLQEFYKEVSPTKQKQELASKDAQVAKVLEKNQHEYSFELDQFKREYSAQKSSAINCAELQEAVLKCYDGWSMFGIDNCSAQIKRGAKCNELQERAFVKLRYNDCYSQKQCNAIRFVVDQLFTKNFGQLGENVNDESSVKFEKDLDDVFNKLWK</sequence>
<feature type="compositionally biased region" description="Pro residues" evidence="1">
    <location>
        <begin position="1"/>
        <end position="10"/>
    </location>
</feature>
<dbReference type="PANTHER" id="PTHR37781:SF1">
    <property type="entry name" value="ADR380WP"/>
    <property type="match status" value="1"/>
</dbReference>
<evidence type="ECO:0000313" key="2">
    <source>
        <dbReference type="EMBL" id="QWU90286.1"/>
    </source>
</evidence>